<dbReference type="InterPro" id="IPR007409">
    <property type="entry name" value="Restrct_endonuc_type1_HsdR_N"/>
</dbReference>
<name>A0ABQ1VGU7_9RHOB</name>
<dbReference type="Proteomes" id="UP000640509">
    <property type="component" value="Unassembled WGS sequence"/>
</dbReference>
<dbReference type="SMART" id="SM00487">
    <property type="entry name" value="DEXDc"/>
    <property type="match status" value="1"/>
</dbReference>
<keyword evidence="4" id="KW-1185">Reference proteome</keyword>
<dbReference type="InterPro" id="IPR006935">
    <property type="entry name" value="Helicase/UvrB_N"/>
</dbReference>
<accession>A0ABQ1VGU7</accession>
<dbReference type="Pfam" id="PF04313">
    <property type="entry name" value="HSDR_N"/>
    <property type="match status" value="1"/>
</dbReference>
<proteinExistence type="predicted"/>
<evidence type="ECO:0000313" key="4">
    <source>
        <dbReference type="Proteomes" id="UP000640509"/>
    </source>
</evidence>
<keyword evidence="3" id="KW-0347">Helicase</keyword>
<evidence type="ECO:0000259" key="2">
    <source>
        <dbReference type="PROSITE" id="PS51192"/>
    </source>
</evidence>
<reference evidence="4" key="1">
    <citation type="journal article" date="2019" name="Int. J. Syst. Evol. Microbiol.">
        <title>The Global Catalogue of Microorganisms (GCM) 10K type strain sequencing project: providing services to taxonomists for standard genome sequencing and annotation.</title>
        <authorList>
            <consortium name="The Broad Institute Genomics Platform"/>
            <consortium name="The Broad Institute Genome Sequencing Center for Infectious Disease"/>
            <person name="Wu L."/>
            <person name="Ma J."/>
        </authorList>
    </citation>
    <scope>NUCLEOTIDE SEQUENCE [LARGE SCALE GENOMIC DNA]</scope>
    <source>
        <strain evidence="4">CGMCC 1.15419</strain>
    </source>
</reference>
<dbReference type="InterPro" id="IPR027417">
    <property type="entry name" value="P-loop_NTPase"/>
</dbReference>
<dbReference type="InterPro" id="IPR014001">
    <property type="entry name" value="Helicase_ATP-bd"/>
</dbReference>
<dbReference type="NCBIfam" id="NF046051">
    <property type="entry name" value="restrict_EcoAI"/>
    <property type="match status" value="1"/>
</dbReference>
<protein>
    <submittedName>
        <fullName evidence="3">DEAD/DEAH box helicase</fullName>
    </submittedName>
</protein>
<evidence type="ECO:0000313" key="3">
    <source>
        <dbReference type="EMBL" id="GGF60421.1"/>
    </source>
</evidence>
<keyword evidence="3" id="KW-0547">Nucleotide-binding</keyword>
<dbReference type="Gene3D" id="3.90.1570.30">
    <property type="match status" value="1"/>
</dbReference>
<dbReference type="PANTHER" id="PTHR47396:SF1">
    <property type="entry name" value="ATP-DEPENDENT HELICASE IRC3-RELATED"/>
    <property type="match status" value="1"/>
</dbReference>
<gene>
    <name evidence="3" type="ORF">GCM10011402_10530</name>
</gene>
<comment type="caution">
    <text evidence="3">The sequence shown here is derived from an EMBL/GenBank/DDBJ whole genome shotgun (WGS) entry which is preliminary data.</text>
</comment>
<dbReference type="InterPro" id="IPR050742">
    <property type="entry name" value="Helicase_Restrict-Modif_Enz"/>
</dbReference>
<dbReference type="GO" id="GO:0004386">
    <property type="term" value="F:helicase activity"/>
    <property type="evidence" value="ECO:0007669"/>
    <property type="project" value="UniProtKB-KW"/>
</dbReference>
<organism evidence="3 4">
    <name type="scientific">Paracoccus acridae</name>
    <dbReference type="NCBI Taxonomy" id="1795310"/>
    <lineage>
        <taxon>Bacteria</taxon>
        <taxon>Pseudomonadati</taxon>
        <taxon>Pseudomonadota</taxon>
        <taxon>Alphaproteobacteria</taxon>
        <taxon>Rhodobacterales</taxon>
        <taxon>Paracoccaceae</taxon>
        <taxon>Paracoccus</taxon>
    </lineage>
</organism>
<dbReference type="CDD" id="cd18799">
    <property type="entry name" value="SF2_C_EcoAI-like"/>
    <property type="match status" value="1"/>
</dbReference>
<sequence length="818" mass="92306">MEKRLLSERDICSKYILPALVSAGWDLQTQIAEERTLTAGRIVVRGKLVARGQKKRADFVLYLKPSIPIAVIEAKDNRHAASDGIQQALSYSKMLRVPFAFSSNGESFVFHDATGQSHQTETEVSLDSFPSPDELRAKLLAWKGLTEAEAGTVLHPYFDSGKEPRYYQMNAVNASLEAIAKGRKRLLLVMATGTGKTFTAFQIIWRLWRSGKNKRVLFLADRNVLVDQTMVNDFRPFIGSMAKLSTHSKTIERPNGTHEKLAVAIDRRRRINTAYEVYLGLYQALTGPNESQKIYRELSPDFFDLIIIDECHRGSAAEDSAWREILEHFSDATQIGLTATPKETEYASNINYFGEPVYSYTLKEGIKDGFLAPYKVIKCHLDRDVEGYRPEPGQLDRNGSEVEDRIYNIKDFDRTLVIDDRTKLVAQRVTQFLKESGDRMQKTIIFCVDQEHAGRMRQALINENQDLVTKDSRYVMRITGNDKDGLNELANFIDPESDYPVIVTTSRLLSTGVDAQTCRLIVLDREIGSMTEFKQIVGRGTRIHEDTGKYFFTLMDFRGATSHFADPEFDGDPVQIYQPGPDDPVMPPDDGGTSTGRDVNGTETIVIDPVAPGQPGEPAGPDDLGGDQRPRRKIYVDGIGATIIKERVEYLDADGKLVTETLRDFTRKHLTRRFASMDDFLRRWRAEDRKQVIVDELAEEGLDLELIGREIDAGLDPFDLVCHVAFGVKPLTRRERAENVKKRDAFTRYGEQARAVLEALLDKYADEGVLTLDDTNILQINPFSNMGTPVELMRAFGKKPDYLRAIHDLQGALYEESA</sequence>
<keyword evidence="3" id="KW-0378">Hydrolase</keyword>
<dbReference type="EMBL" id="BMIV01000002">
    <property type="protein sequence ID" value="GGF60421.1"/>
    <property type="molecule type" value="Genomic_DNA"/>
</dbReference>
<dbReference type="CDD" id="cd18032">
    <property type="entry name" value="DEXHc_RE_I_III_res"/>
    <property type="match status" value="1"/>
</dbReference>
<dbReference type="Pfam" id="PF08463">
    <property type="entry name" value="EcoEI_R_C"/>
    <property type="match status" value="1"/>
</dbReference>
<dbReference type="InterPro" id="IPR013670">
    <property type="entry name" value="EcoEI_R_C_dom"/>
</dbReference>
<evidence type="ECO:0000256" key="1">
    <source>
        <dbReference type="SAM" id="MobiDB-lite"/>
    </source>
</evidence>
<keyword evidence="3" id="KW-0067">ATP-binding</keyword>
<feature type="domain" description="Helicase ATP-binding" evidence="2">
    <location>
        <begin position="177"/>
        <end position="359"/>
    </location>
</feature>
<dbReference type="PANTHER" id="PTHR47396">
    <property type="entry name" value="TYPE I RESTRICTION ENZYME ECOKI R PROTEIN"/>
    <property type="match status" value="1"/>
</dbReference>
<dbReference type="Gene3D" id="3.40.50.300">
    <property type="entry name" value="P-loop containing nucleotide triphosphate hydrolases"/>
    <property type="match status" value="2"/>
</dbReference>
<feature type="region of interest" description="Disordered" evidence="1">
    <location>
        <begin position="580"/>
        <end position="630"/>
    </location>
</feature>
<dbReference type="RefSeq" id="WP_188714305.1">
    <property type="nucleotide sequence ID" value="NZ_BMIV01000002.1"/>
</dbReference>
<dbReference type="SUPFAM" id="SSF52540">
    <property type="entry name" value="P-loop containing nucleoside triphosphate hydrolases"/>
    <property type="match status" value="2"/>
</dbReference>
<dbReference type="Pfam" id="PF04851">
    <property type="entry name" value="ResIII"/>
    <property type="match status" value="1"/>
</dbReference>
<dbReference type="PROSITE" id="PS51192">
    <property type="entry name" value="HELICASE_ATP_BIND_1"/>
    <property type="match status" value="1"/>
</dbReference>